<dbReference type="CDD" id="cd00098">
    <property type="entry name" value="IgC1"/>
    <property type="match status" value="1"/>
</dbReference>
<keyword evidence="4" id="KW-1185">Reference proteome</keyword>
<dbReference type="InterPro" id="IPR003006">
    <property type="entry name" value="Ig/MHC_CS"/>
</dbReference>
<protein>
    <recommendedName>
        <fullName evidence="2">Ig-like domain-containing protein</fullName>
    </recommendedName>
</protein>
<dbReference type="Gene3D" id="2.60.40.10">
    <property type="entry name" value="Immunoglobulins"/>
    <property type="match status" value="1"/>
</dbReference>
<accession>A0AAW0WHH0</accession>
<dbReference type="PROSITE" id="PS50835">
    <property type="entry name" value="IG_LIKE"/>
    <property type="match status" value="2"/>
</dbReference>
<dbReference type="AlphaFoldDB" id="A0AAW0WHH0"/>
<proteinExistence type="predicted"/>
<feature type="non-terminal residue" evidence="3">
    <location>
        <position position="1"/>
    </location>
</feature>
<dbReference type="Proteomes" id="UP001445076">
    <property type="component" value="Unassembled WGS sequence"/>
</dbReference>
<gene>
    <name evidence="3" type="ORF">OTU49_009935</name>
</gene>
<evidence type="ECO:0000259" key="2">
    <source>
        <dbReference type="PROSITE" id="PS50835"/>
    </source>
</evidence>
<feature type="domain" description="Ig-like" evidence="2">
    <location>
        <begin position="1"/>
        <end position="92"/>
    </location>
</feature>
<sequence length="134" mass="14686">EMVAGASLVLECLVTDARPAAIIMWHKDGLLLDQGLVEERVEASSQPRRWSVRSRLSVTAAPEDDGKLYTCEADHPALRRSSDPLLASITLSVLHEPGRPSISGYRTGEVLVAGERRTLVCRVSGGNPRPWLTW</sequence>
<evidence type="ECO:0000256" key="1">
    <source>
        <dbReference type="ARBA" id="ARBA00023157"/>
    </source>
</evidence>
<feature type="domain" description="Ig-like" evidence="2">
    <location>
        <begin position="100"/>
        <end position="134"/>
    </location>
</feature>
<reference evidence="3 4" key="1">
    <citation type="journal article" date="2024" name="BMC Genomics">
        <title>Genome assembly of redclaw crayfish (Cherax quadricarinatus) provides insights into its immune adaptation and hypoxia tolerance.</title>
        <authorList>
            <person name="Liu Z."/>
            <person name="Zheng J."/>
            <person name="Li H."/>
            <person name="Fang K."/>
            <person name="Wang S."/>
            <person name="He J."/>
            <person name="Zhou D."/>
            <person name="Weng S."/>
            <person name="Chi M."/>
            <person name="Gu Z."/>
            <person name="He J."/>
            <person name="Li F."/>
            <person name="Wang M."/>
        </authorList>
    </citation>
    <scope>NUCLEOTIDE SEQUENCE [LARGE SCALE GENOMIC DNA]</scope>
    <source>
        <strain evidence="3">ZL_2023a</strain>
    </source>
</reference>
<dbReference type="PANTHER" id="PTHR45889:SF8">
    <property type="entry name" value="IG-LIKE DOMAIN-CONTAINING PROTEIN"/>
    <property type="match status" value="1"/>
</dbReference>
<dbReference type="InterPro" id="IPR036179">
    <property type="entry name" value="Ig-like_dom_sf"/>
</dbReference>
<keyword evidence="1" id="KW-1015">Disulfide bond</keyword>
<evidence type="ECO:0000313" key="4">
    <source>
        <dbReference type="Proteomes" id="UP001445076"/>
    </source>
</evidence>
<dbReference type="PANTHER" id="PTHR45889">
    <property type="entry name" value="IG-LIKE DOMAIN-CONTAINING PROTEIN"/>
    <property type="match status" value="1"/>
</dbReference>
<dbReference type="SUPFAM" id="SSF48726">
    <property type="entry name" value="Immunoglobulin"/>
    <property type="match status" value="2"/>
</dbReference>
<dbReference type="PROSITE" id="PS00290">
    <property type="entry name" value="IG_MHC"/>
    <property type="match status" value="1"/>
</dbReference>
<dbReference type="InterPro" id="IPR007110">
    <property type="entry name" value="Ig-like_dom"/>
</dbReference>
<dbReference type="EMBL" id="JARKIK010000077">
    <property type="protein sequence ID" value="KAK8727089.1"/>
    <property type="molecule type" value="Genomic_DNA"/>
</dbReference>
<organism evidence="3 4">
    <name type="scientific">Cherax quadricarinatus</name>
    <name type="common">Australian red claw crayfish</name>
    <dbReference type="NCBI Taxonomy" id="27406"/>
    <lineage>
        <taxon>Eukaryota</taxon>
        <taxon>Metazoa</taxon>
        <taxon>Ecdysozoa</taxon>
        <taxon>Arthropoda</taxon>
        <taxon>Crustacea</taxon>
        <taxon>Multicrustacea</taxon>
        <taxon>Malacostraca</taxon>
        <taxon>Eumalacostraca</taxon>
        <taxon>Eucarida</taxon>
        <taxon>Decapoda</taxon>
        <taxon>Pleocyemata</taxon>
        <taxon>Astacidea</taxon>
        <taxon>Parastacoidea</taxon>
        <taxon>Parastacidae</taxon>
        <taxon>Cherax</taxon>
    </lineage>
</organism>
<comment type="caution">
    <text evidence="3">The sequence shown here is derived from an EMBL/GenBank/DDBJ whole genome shotgun (WGS) entry which is preliminary data.</text>
</comment>
<dbReference type="SMART" id="SM00408">
    <property type="entry name" value="IGc2"/>
    <property type="match status" value="1"/>
</dbReference>
<dbReference type="InterPro" id="IPR013162">
    <property type="entry name" value="CD80_C2-set"/>
</dbReference>
<dbReference type="InterPro" id="IPR003597">
    <property type="entry name" value="Ig_C1-set"/>
</dbReference>
<dbReference type="Pfam" id="PF08205">
    <property type="entry name" value="C2-set_2"/>
    <property type="match status" value="1"/>
</dbReference>
<dbReference type="SMART" id="SM00407">
    <property type="entry name" value="IGc1"/>
    <property type="match status" value="1"/>
</dbReference>
<feature type="non-terminal residue" evidence="3">
    <location>
        <position position="134"/>
    </location>
</feature>
<dbReference type="InterPro" id="IPR003598">
    <property type="entry name" value="Ig_sub2"/>
</dbReference>
<evidence type="ECO:0000313" key="3">
    <source>
        <dbReference type="EMBL" id="KAK8727089.1"/>
    </source>
</evidence>
<dbReference type="InterPro" id="IPR013783">
    <property type="entry name" value="Ig-like_fold"/>
</dbReference>
<name>A0AAW0WHH0_CHEQU</name>